<evidence type="ECO:0000259" key="4">
    <source>
        <dbReference type="Pfam" id="PF00082"/>
    </source>
</evidence>
<dbReference type="SUPFAM" id="SSF52743">
    <property type="entry name" value="Subtilisin-like"/>
    <property type="match status" value="1"/>
</dbReference>
<evidence type="ECO:0000256" key="2">
    <source>
        <dbReference type="ARBA" id="ARBA00022670"/>
    </source>
</evidence>
<dbReference type="PANTHER" id="PTHR43806:SF7">
    <property type="entry name" value="MEMBRANE-BOUND TRANSCRIPTION FACTOR SITE-1 PROTEASE"/>
    <property type="match status" value="1"/>
</dbReference>
<evidence type="ECO:0000313" key="5">
    <source>
        <dbReference type="EMBL" id="KAK2085543.1"/>
    </source>
</evidence>
<keyword evidence="6" id="KW-1185">Reference proteome</keyword>
<comment type="similarity">
    <text evidence="1">Belongs to the peptidase S8 family.</text>
</comment>
<dbReference type="Proteomes" id="UP001266305">
    <property type="component" value="Unassembled WGS sequence"/>
</dbReference>
<keyword evidence="3" id="KW-0378">Hydrolase</keyword>
<dbReference type="Gene3D" id="3.40.50.200">
    <property type="entry name" value="Peptidase S8/S53 domain"/>
    <property type="match status" value="1"/>
</dbReference>
<sequence>MRECQGFAPDAELHIFRVFTNNQVSYTSWFLDAFNYAILKRIDVLNLSIGGPDFMDHPFVDKVCGVTAHGVWVTAAALSQPDFSSVLVAFQPGGDSFVGTDG</sequence>
<organism evidence="5 6">
    <name type="scientific">Saguinus oedipus</name>
    <name type="common">Cotton-top tamarin</name>
    <name type="synonym">Oedipomidas oedipus</name>
    <dbReference type="NCBI Taxonomy" id="9490"/>
    <lineage>
        <taxon>Eukaryota</taxon>
        <taxon>Metazoa</taxon>
        <taxon>Chordata</taxon>
        <taxon>Craniata</taxon>
        <taxon>Vertebrata</taxon>
        <taxon>Euteleostomi</taxon>
        <taxon>Mammalia</taxon>
        <taxon>Eutheria</taxon>
        <taxon>Euarchontoglires</taxon>
        <taxon>Primates</taxon>
        <taxon>Haplorrhini</taxon>
        <taxon>Platyrrhini</taxon>
        <taxon>Cebidae</taxon>
        <taxon>Callitrichinae</taxon>
        <taxon>Saguinus</taxon>
    </lineage>
</organism>
<dbReference type="GO" id="GO:0006508">
    <property type="term" value="P:proteolysis"/>
    <property type="evidence" value="ECO:0007669"/>
    <property type="project" value="UniProtKB-KW"/>
</dbReference>
<dbReference type="PANTHER" id="PTHR43806">
    <property type="entry name" value="PEPTIDASE S8"/>
    <property type="match status" value="1"/>
</dbReference>
<keyword evidence="3" id="KW-0720">Serine protease</keyword>
<dbReference type="InterPro" id="IPR050131">
    <property type="entry name" value="Peptidase_S8_subtilisin-like"/>
</dbReference>
<keyword evidence="2 5" id="KW-0645">Protease</keyword>
<protein>
    <submittedName>
        <fullName evidence="5">Membrane-bound transcription factor site-1 protease</fullName>
    </submittedName>
</protein>
<evidence type="ECO:0000256" key="1">
    <source>
        <dbReference type="ARBA" id="ARBA00011073"/>
    </source>
</evidence>
<dbReference type="InterPro" id="IPR036852">
    <property type="entry name" value="Peptidase_S8/S53_dom_sf"/>
</dbReference>
<reference evidence="5 6" key="1">
    <citation type="submission" date="2023-05" db="EMBL/GenBank/DDBJ databases">
        <title>B98-5 Cell Line De Novo Hybrid Assembly: An Optical Mapping Approach.</title>
        <authorList>
            <person name="Kananen K."/>
            <person name="Auerbach J.A."/>
            <person name="Kautto E."/>
            <person name="Blachly J.S."/>
        </authorList>
    </citation>
    <scope>NUCLEOTIDE SEQUENCE [LARGE SCALE GENOMIC DNA]</scope>
    <source>
        <strain evidence="5">B95-8</strain>
        <tissue evidence="5">Cell line</tissue>
    </source>
</reference>
<dbReference type="EMBL" id="JASSZA010000021">
    <property type="protein sequence ID" value="KAK2085543.1"/>
    <property type="molecule type" value="Genomic_DNA"/>
</dbReference>
<dbReference type="InterPro" id="IPR000209">
    <property type="entry name" value="Peptidase_S8/S53_dom"/>
</dbReference>
<evidence type="ECO:0000313" key="6">
    <source>
        <dbReference type="Proteomes" id="UP001266305"/>
    </source>
</evidence>
<gene>
    <name evidence="5" type="primary">MBTPS1_1</name>
    <name evidence="5" type="ORF">P7K49_036843</name>
</gene>
<comment type="caution">
    <text evidence="5">The sequence shown here is derived from an EMBL/GenBank/DDBJ whole genome shotgun (WGS) entry which is preliminary data.</text>
</comment>
<feature type="domain" description="Peptidase S8/S53" evidence="4">
    <location>
        <begin position="5"/>
        <end position="77"/>
    </location>
</feature>
<name>A0ABQ9TLD1_SAGOE</name>
<evidence type="ECO:0000256" key="3">
    <source>
        <dbReference type="ARBA" id="ARBA00022825"/>
    </source>
</evidence>
<proteinExistence type="inferred from homology"/>
<dbReference type="GO" id="GO:0008233">
    <property type="term" value="F:peptidase activity"/>
    <property type="evidence" value="ECO:0007669"/>
    <property type="project" value="UniProtKB-KW"/>
</dbReference>
<dbReference type="Pfam" id="PF00082">
    <property type="entry name" value="Peptidase_S8"/>
    <property type="match status" value="1"/>
</dbReference>
<accession>A0ABQ9TLD1</accession>